<evidence type="ECO:0000256" key="1">
    <source>
        <dbReference type="ARBA" id="ARBA00022723"/>
    </source>
</evidence>
<accession>A0A1W2DMV7</accession>
<keyword evidence="6" id="KW-1185">Reference proteome</keyword>
<dbReference type="EMBL" id="FWXY01000019">
    <property type="protein sequence ID" value="SMC98789.1"/>
    <property type="molecule type" value="Genomic_DNA"/>
</dbReference>
<evidence type="ECO:0000256" key="2">
    <source>
        <dbReference type="ARBA" id="ARBA00022801"/>
    </source>
</evidence>
<keyword evidence="5" id="KW-0067">ATP-binding</keyword>
<dbReference type="Proteomes" id="UP000192418">
    <property type="component" value="Unassembled WGS sequence"/>
</dbReference>
<feature type="domain" description="HD Cas3-type" evidence="4">
    <location>
        <begin position="13"/>
        <end position="179"/>
    </location>
</feature>
<keyword evidence="5" id="KW-0255">Endonuclease</keyword>
<keyword evidence="2" id="KW-0378">Hydrolase</keyword>
<keyword evidence="5" id="KW-0347">Helicase</keyword>
<dbReference type="AlphaFoldDB" id="A0A1W2DMV7"/>
<dbReference type="GO" id="GO:0004386">
    <property type="term" value="F:helicase activity"/>
    <property type="evidence" value="ECO:0007669"/>
    <property type="project" value="UniProtKB-KW"/>
</dbReference>
<evidence type="ECO:0000313" key="6">
    <source>
        <dbReference type="Proteomes" id="UP000192418"/>
    </source>
</evidence>
<reference evidence="5 6" key="1">
    <citation type="submission" date="2017-04" db="EMBL/GenBank/DDBJ databases">
        <authorList>
            <person name="Afonso C.L."/>
            <person name="Miller P.J."/>
            <person name="Scott M.A."/>
            <person name="Spackman E."/>
            <person name="Goraichik I."/>
            <person name="Dimitrov K.M."/>
            <person name="Suarez D.L."/>
            <person name="Swayne D.E."/>
        </authorList>
    </citation>
    <scope>NUCLEOTIDE SEQUENCE [LARGE SCALE GENOMIC DNA]</scope>
    <source>
        <strain evidence="5 6">DSM 3385</strain>
    </source>
</reference>
<gene>
    <name evidence="5" type="ORF">SAMN02746065_1191</name>
</gene>
<evidence type="ECO:0000313" key="5">
    <source>
        <dbReference type="EMBL" id="SMC98789.1"/>
    </source>
</evidence>
<dbReference type="Pfam" id="PF18019">
    <property type="entry name" value="Cas3_HD"/>
    <property type="match status" value="1"/>
</dbReference>
<dbReference type="GO" id="GO:0016787">
    <property type="term" value="F:hydrolase activity"/>
    <property type="evidence" value="ECO:0007669"/>
    <property type="project" value="UniProtKB-KW"/>
</dbReference>
<sequence>MKLFYAHSTSSEDKSDWQLLDEHLENVCTKAGAFAKNFGASAWGRILGKSHDMGKGSYLWQAYLRHVNNIVDEFSEFYDGHPSHAFTGAQWLYKNSKDVGKLLAYCIAGHHGGLPNWSDMGPSALKNRMEQHYPEIEIPHSLPDFPKQPPISFEQNRLGFQLQFFIRMLFSCLVDADFLDTERSLDKSKSDCRSKFCDFSELYNEFCPLCQDRSRLN</sequence>
<proteinExistence type="predicted"/>
<dbReference type="InterPro" id="IPR038257">
    <property type="entry name" value="CRISPR-assoc_Cas3_HD_sf"/>
</dbReference>
<dbReference type="Gene3D" id="1.10.3210.30">
    <property type="match status" value="1"/>
</dbReference>
<dbReference type="InterPro" id="IPR006483">
    <property type="entry name" value="CRISPR-assoc_Cas3_HD"/>
</dbReference>
<protein>
    <submittedName>
        <fullName evidence="5">CRISPR-associated endonuclease/helicase Cas3</fullName>
    </submittedName>
</protein>
<keyword evidence="1" id="KW-0479">Metal-binding</keyword>
<dbReference type="PROSITE" id="PS51643">
    <property type="entry name" value="HD_CAS3"/>
    <property type="match status" value="1"/>
</dbReference>
<dbReference type="CDD" id="cd09641">
    <property type="entry name" value="Cas3''_I"/>
    <property type="match status" value="1"/>
</dbReference>
<keyword evidence="5" id="KW-0547">Nucleotide-binding</keyword>
<dbReference type="GO" id="GO:0051607">
    <property type="term" value="P:defense response to virus"/>
    <property type="evidence" value="ECO:0007669"/>
    <property type="project" value="UniProtKB-KW"/>
</dbReference>
<dbReference type="OrthoDB" id="9810236at2"/>
<dbReference type="STRING" id="1121400.SAMN02746065_1191"/>
<keyword evidence="3" id="KW-0051">Antiviral defense</keyword>
<keyword evidence="5" id="KW-0540">Nuclease</keyword>
<dbReference type="NCBIfam" id="TIGR01596">
    <property type="entry name" value="cas3_HD"/>
    <property type="match status" value="1"/>
</dbReference>
<evidence type="ECO:0000259" key="4">
    <source>
        <dbReference type="PROSITE" id="PS51643"/>
    </source>
</evidence>
<dbReference type="GO" id="GO:0046872">
    <property type="term" value="F:metal ion binding"/>
    <property type="evidence" value="ECO:0007669"/>
    <property type="project" value="UniProtKB-KW"/>
</dbReference>
<name>A0A1W2DMV7_9BACT</name>
<organism evidence="5 6">
    <name type="scientific">Desulfocicer vacuolatum DSM 3385</name>
    <dbReference type="NCBI Taxonomy" id="1121400"/>
    <lineage>
        <taxon>Bacteria</taxon>
        <taxon>Pseudomonadati</taxon>
        <taxon>Thermodesulfobacteriota</taxon>
        <taxon>Desulfobacteria</taxon>
        <taxon>Desulfobacterales</taxon>
        <taxon>Desulfobacteraceae</taxon>
        <taxon>Desulfocicer</taxon>
    </lineage>
</organism>
<dbReference type="GO" id="GO:0004519">
    <property type="term" value="F:endonuclease activity"/>
    <property type="evidence" value="ECO:0007669"/>
    <property type="project" value="UniProtKB-KW"/>
</dbReference>
<evidence type="ECO:0000256" key="3">
    <source>
        <dbReference type="ARBA" id="ARBA00023118"/>
    </source>
</evidence>